<feature type="transmembrane region" description="Helical" evidence="1">
    <location>
        <begin position="21"/>
        <end position="42"/>
    </location>
</feature>
<proteinExistence type="predicted"/>
<accession>A0A239LA03</accession>
<name>A0A239LA03_9RHOB</name>
<organism evidence="2 3">
    <name type="scientific">Antarctobacter heliothermus</name>
    <dbReference type="NCBI Taxonomy" id="74033"/>
    <lineage>
        <taxon>Bacteria</taxon>
        <taxon>Pseudomonadati</taxon>
        <taxon>Pseudomonadota</taxon>
        <taxon>Alphaproteobacteria</taxon>
        <taxon>Rhodobacterales</taxon>
        <taxon>Roseobacteraceae</taxon>
        <taxon>Antarctobacter</taxon>
    </lineage>
</organism>
<protein>
    <recommendedName>
        <fullName evidence="4">Exo-alpha-sialidase</fullName>
    </recommendedName>
</protein>
<dbReference type="Gene3D" id="2.120.10.10">
    <property type="match status" value="1"/>
</dbReference>
<keyword evidence="1" id="KW-0472">Membrane</keyword>
<evidence type="ECO:0000313" key="3">
    <source>
        <dbReference type="Proteomes" id="UP000198440"/>
    </source>
</evidence>
<dbReference type="SUPFAM" id="SSF50939">
    <property type="entry name" value="Sialidases"/>
    <property type="match status" value="1"/>
</dbReference>
<gene>
    <name evidence="2" type="ORF">SAMN04488078_10829</name>
</gene>
<sequence length="437" mass="47400">MKHDKIDPTLVRRLAVEIGQTEPGLLAGMFMLFATIISVSGWQAAFAQTAPPLFDFIEEVALPVGPDAHEPSIAQHDGRLYLSWMERSLDQTVVMMAIRDDQQWSEPRIVYQSADLFVNWADHPGIAVFANGTIAVHWLREIGPSSFDYQIEIALSADGGVSWTDPLIPHDDRTLAQHGFASMVPVGPDELTVIWLDGRAYGRDAETGSGFPDAMQLRATTLTDNGITGPDVWVDLQTCSCCQTSITSTASGAILAAYRDRTDGEIRDISVARLEDGKWHPPVSVHRDGWELAGCPVNGPAISAEGNSVAVAWFTGAQETAVVNVAFSNDAGISFEDTARIDLGSPVGRVDLEMLEDGTAIVSWVEWSDTGEALMLCRVQQGAGCTARETLAINIAGASINFPKLAKLDRDIYVVWTQPVDAGDTLAMRRATFARKD</sequence>
<dbReference type="InterPro" id="IPR036278">
    <property type="entry name" value="Sialidase_sf"/>
</dbReference>
<keyword evidence="1" id="KW-1133">Transmembrane helix</keyword>
<evidence type="ECO:0000256" key="1">
    <source>
        <dbReference type="SAM" id="Phobius"/>
    </source>
</evidence>
<keyword evidence="1" id="KW-0812">Transmembrane</keyword>
<dbReference type="CDD" id="cd15482">
    <property type="entry name" value="Sialidase_non-viral"/>
    <property type="match status" value="1"/>
</dbReference>
<dbReference type="AlphaFoldDB" id="A0A239LA03"/>
<evidence type="ECO:0008006" key="4">
    <source>
        <dbReference type="Google" id="ProtNLM"/>
    </source>
</evidence>
<dbReference type="EMBL" id="FZON01000082">
    <property type="protein sequence ID" value="SNT26499.1"/>
    <property type="molecule type" value="Genomic_DNA"/>
</dbReference>
<evidence type="ECO:0000313" key="2">
    <source>
        <dbReference type="EMBL" id="SNT26499.1"/>
    </source>
</evidence>
<dbReference type="Proteomes" id="UP000198440">
    <property type="component" value="Unassembled WGS sequence"/>
</dbReference>
<reference evidence="2 3" key="1">
    <citation type="submission" date="2017-06" db="EMBL/GenBank/DDBJ databases">
        <authorList>
            <person name="Kim H.J."/>
            <person name="Triplett B.A."/>
        </authorList>
    </citation>
    <scope>NUCLEOTIDE SEQUENCE [LARGE SCALE GENOMIC DNA]</scope>
    <source>
        <strain evidence="2 3">DSM 11445</strain>
    </source>
</reference>